<gene>
    <name evidence="3" type="ORF">BESB_070730</name>
</gene>
<dbReference type="PROSITE" id="PS00973">
    <property type="entry name" value="USP_2"/>
    <property type="match status" value="1"/>
</dbReference>
<dbReference type="VEuPathDB" id="ToxoDB:BESB_070730"/>
<feature type="compositionally biased region" description="Basic and acidic residues" evidence="1">
    <location>
        <begin position="683"/>
        <end position="699"/>
    </location>
</feature>
<dbReference type="STRING" id="94643.A0A2A9MC77"/>
<evidence type="ECO:0000313" key="4">
    <source>
        <dbReference type="Proteomes" id="UP000224006"/>
    </source>
</evidence>
<sequence length="1206" mass="129121">MRGDPDEQFIVLGSATAQGVFLPWDGRQTQASNGERASSLAVKSASVGREATVLARIWSRVERRSPSRRDPADGAADTAQEATGEEWKPEAGEHRLILLRGKLKGASLVSVVPSRELHLKDFWQDLRCARFLSFMGPETAVLSSARLKLQVQCASREAKEKLLSFTRSPPVFAEPPSSSASLSASSSASSVPSSSVSARAVSVWAPAPASCEKAGFARGGAEGGGGKCREVRGLEDSRPKDTEGRMRLRRLSPNGRFIDEGASGECFSSYACRVNSSVLPLFNDHLFLALFFKMKIHKRCLATAVKRCAVAARRALRVSVSGSSSPSALAAGAPSPSFSSSSACASSAVSPSRASSPGAASPLECAGVAMKEIPQRSGWPQEPDGGVVTIDSEEDEAAEAARVAPLKPTFESGSDDVASARRSPADAASSSQACASSSHVALASTGPSSAASPCVLSSAPSSASRAALAPPRRLSSLPFFSRPDLGARRPRESFRGGLKNLGNTCYMNAVLRLLFAAQDYSLSLFFFTQLFGRPRTEALPGFSLAGVSPEAGRALVTQFFPRGPPLLPGCKLFNAYLALAFRLMFLRDAQDSLSPGYLKACIDAALPLFTGNQQQDAHEFLCMLLEALEAEAASHLAAKRQSLARLRLQGAATRSGASSSAPTNEAASLQAASLSSFRVCAREGDDARQAEGESAREDYAGNEGGGGGEESEQQMDWAPRDPCLLGRRRIGGQVSAEKESPENASIEARPSLRGVSEAARASEENDAFTCASPAERRSECEGGLPPQAEREAAKTHDSQTRAEGRAAREAEEGEGDSKADSAGREEKAEKAEEGDVGPSTYLMAENLPRTPISEYLEMTLKQVLQCTSCLHRRTCFEIQRCLSLGITLPPPRQATQSGASAARRPAGAPRSAAASWLMLPVPSLGDLLRAFFSSATLEYRCEWAGCQGTHVQKIYRVAQLPPVLILHVKRFMTRLQLRAYKEALRDALLRDHSDPRPQDARETKESPAGGGGRGLRDAQDALLLEKAKLKVRVPLKLTLRHFLARKKTARATTPGAEDEEAARQPAEARENADGARRDPTGRGEEESAPAAARRKSEQAEGTRESGREARSNDDALYRLKAFVTHRGDSPDSGHYVCYSKDWAAGDSGCWTCWNDAESIQLGADMPPEVHTEGYLLLYERATSSVSPSGYVAWKEQVEALRSRERK</sequence>
<feature type="region of interest" description="Disordered" evidence="1">
    <location>
        <begin position="989"/>
        <end position="1015"/>
    </location>
</feature>
<feature type="region of interest" description="Disordered" evidence="1">
    <location>
        <begin position="168"/>
        <end position="188"/>
    </location>
</feature>
<feature type="region of interest" description="Disordered" evidence="1">
    <location>
        <begin position="394"/>
        <end position="425"/>
    </location>
</feature>
<dbReference type="SUPFAM" id="SSF54001">
    <property type="entry name" value="Cysteine proteinases"/>
    <property type="match status" value="1"/>
</dbReference>
<accession>A0A2A9MC77</accession>
<comment type="caution">
    <text evidence="3">The sequence shown here is derived from an EMBL/GenBank/DDBJ whole genome shotgun (WGS) entry which is preliminary data.</text>
</comment>
<keyword evidence="4" id="KW-1185">Reference proteome</keyword>
<dbReference type="Proteomes" id="UP000224006">
    <property type="component" value="Unassembled WGS sequence"/>
</dbReference>
<dbReference type="AlphaFoldDB" id="A0A2A9MC77"/>
<feature type="region of interest" description="Disordered" evidence="1">
    <location>
        <begin position="218"/>
        <end position="245"/>
    </location>
</feature>
<feature type="region of interest" description="Disordered" evidence="1">
    <location>
        <begin position="683"/>
        <end position="715"/>
    </location>
</feature>
<dbReference type="KEGG" id="bbes:BESB_070730"/>
<dbReference type="InterPro" id="IPR001394">
    <property type="entry name" value="Peptidase_C19_UCH"/>
</dbReference>
<dbReference type="Pfam" id="PF00443">
    <property type="entry name" value="UCH"/>
    <property type="match status" value="2"/>
</dbReference>
<feature type="compositionally biased region" description="Basic and acidic residues" evidence="1">
    <location>
        <begin position="989"/>
        <end position="1005"/>
    </location>
</feature>
<dbReference type="InterPro" id="IPR018200">
    <property type="entry name" value="USP_CS"/>
</dbReference>
<feature type="compositionally biased region" description="Basic and acidic residues" evidence="1">
    <location>
        <begin position="788"/>
        <end position="833"/>
    </location>
</feature>
<feature type="domain" description="USP" evidence="2">
    <location>
        <begin position="496"/>
        <end position="1181"/>
    </location>
</feature>
<dbReference type="GO" id="GO:0005829">
    <property type="term" value="C:cytosol"/>
    <property type="evidence" value="ECO:0007669"/>
    <property type="project" value="TreeGrafter"/>
</dbReference>
<feature type="compositionally biased region" description="Low complexity" evidence="1">
    <location>
        <begin position="175"/>
        <end position="188"/>
    </location>
</feature>
<feature type="region of interest" description="Disordered" evidence="1">
    <location>
        <begin position="65"/>
        <end position="88"/>
    </location>
</feature>
<reference evidence="3 4" key="1">
    <citation type="submission" date="2017-09" db="EMBL/GenBank/DDBJ databases">
        <title>Genome sequencing of Besnoitia besnoiti strain Bb-Ger1.</title>
        <authorList>
            <person name="Schares G."/>
            <person name="Venepally P."/>
            <person name="Lorenzi H.A."/>
        </authorList>
    </citation>
    <scope>NUCLEOTIDE SEQUENCE [LARGE SCALE GENOMIC DNA]</scope>
    <source>
        <strain evidence="3 4">Bb-Ger1</strain>
    </source>
</reference>
<dbReference type="GO" id="GO:0005634">
    <property type="term" value="C:nucleus"/>
    <property type="evidence" value="ECO:0007669"/>
    <property type="project" value="TreeGrafter"/>
</dbReference>
<dbReference type="GO" id="GO:0004843">
    <property type="term" value="F:cysteine-type deubiquitinase activity"/>
    <property type="evidence" value="ECO:0007669"/>
    <property type="project" value="InterPro"/>
</dbReference>
<evidence type="ECO:0000313" key="3">
    <source>
        <dbReference type="EMBL" id="PFH33921.1"/>
    </source>
</evidence>
<evidence type="ECO:0000259" key="2">
    <source>
        <dbReference type="PROSITE" id="PS50235"/>
    </source>
</evidence>
<protein>
    <submittedName>
        <fullName evidence="3">Ubiquitin carboxyl-terminal hydrolase</fullName>
    </submittedName>
</protein>
<dbReference type="InterPro" id="IPR028889">
    <property type="entry name" value="USP"/>
</dbReference>
<dbReference type="CDD" id="cd02257">
    <property type="entry name" value="Peptidase_C19"/>
    <property type="match status" value="1"/>
</dbReference>
<feature type="compositionally biased region" description="Low complexity" evidence="1">
    <location>
        <begin position="415"/>
        <end position="425"/>
    </location>
</feature>
<dbReference type="OrthoDB" id="333239at2759"/>
<feature type="compositionally biased region" description="Basic and acidic residues" evidence="1">
    <location>
        <begin position="1094"/>
        <end position="1111"/>
    </location>
</feature>
<dbReference type="InterPro" id="IPR050164">
    <property type="entry name" value="Peptidase_C19"/>
</dbReference>
<evidence type="ECO:0000256" key="1">
    <source>
        <dbReference type="SAM" id="MobiDB-lite"/>
    </source>
</evidence>
<name>A0A2A9MC77_BESBE</name>
<dbReference type="Gene3D" id="3.90.70.10">
    <property type="entry name" value="Cysteine proteinases"/>
    <property type="match status" value="2"/>
</dbReference>
<proteinExistence type="predicted"/>
<dbReference type="PANTHER" id="PTHR24006">
    <property type="entry name" value="UBIQUITIN CARBOXYL-TERMINAL HYDROLASE"/>
    <property type="match status" value="1"/>
</dbReference>
<dbReference type="InterPro" id="IPR038765">
    <property type="entry name" value="Papain-like_cys_pep_sf"/>
</dbReference>
<organism evidence="3 4">
    <name type="scientific">Besnoitia besnoiti</name>
    <name type="common">Apicomplexan protozoan</name>
    <dbReference type="NCBI Taxonomy" id="94643"/>
    <lineage>
        <taxon>Eukaryota</taxon>
        <taxon>Sar</taxon>
        <taxon>Alveolata</taxon>
        <taxon>Apicomplexa</taxon>
        <taxon>Conoidasida</taxon>
        <taxon>Coccidia</taxon>
        <taxon>Eucoccidiorida</taxon>
        <taxon>Eimeriorina</taxon>
        <taxon>Sarcocystidae</taxon>
        <taxon>Besnoitia</taxon>
    </lineage>
</organism>
<feature type="region of interest" description="Disordered" evidence="1">
    <location>
        <begin position="1048"/>
        <end position="1111"/>
    </location>
</feature>
<dbReference type="GO" id="GO:0016579">
    <property type="term" value="P:protein deubiquitination"/>
    <property type="evidence" value="ECO:0007669"/>
    <property type="project" value="InterPro"/>
</dbReference>
<dbReference type="EMBL" id="NWUJ01000007">
    <property type="protein sequence ID" value="PFH33921.1"/>
    <property type="molecule type" value="Genomic_DNA"/>
</dbReference>
<dbReference type="GeneID" id="40311999"/>
<dbReference type="RefSeq" id="XP_029217930.1">
    <property type="nucleotide sequence ID" value="XM_029365446.1"/>
</dbReference>
<dbReference type="PROSITE" id="PS50235">
    <property type="entry name" value="USP_3"/>
    <property type="match status" value="1"/>
</dbReference>
<keyword evidence="3" id="KW-0378">Hydrolase</keyword>
<feature type="compositionally biased region" description="Basic and acidic residues" evidence="1">
    <location>
        <begin position="227"/>
        <end position="245"/>
    </location>
</feature>
<feature type="compositionally biased region" description="Basic and acidic residues" evidence="1">
    <location>
        <begin position="1066"/>
        <end position="1085"/>
    </location>
</feature>
<feature type="region of interest" description="Disordered" evidence="1">
    <location>
        <begin position="733"/>
        <end position="842"/>
    </location>
</feature>